<evidence type="ECO:0000313" key="1">
    <source>
        <dbReference type="EMBL" id="KAJ4331990.1"/>
    </source>
</evidence>
<dbReference type="OrthoDB" id="265717at2759"/>
<keyword evidence="2" id="KW-1185">Reference proteome</keyword>
<name>A0A9W8WSH4_9PLEO</name>
<dbReference type="EMBL" id="JAPEUV010000131">
    <property type="protein sequence ID" value="KAJ4331990.1"/>
    <property type="molecule type" value="Genomic_DNA"/>
</dbReference>
<dbReference type="Proteomes" id="UP001140562">
    <property type="component" value="Unassembled WGS sequence"/>
</dbReference>
<comment type="caution">
    <text evidence="1">The sequence shown here is derived from an EMBL/GenBank/DDBJ whole genome shotgun (WGS) entry which is preliminary data.</text>
</comment>
<evidence type="ECO:0000313" key="2">
    <source>
        <dbReference type="Proteomes" id="UP001140562"/>
    </source>
</evidence>
<accession>A0A9W8WSH4</accession>
<reference evidence="1" key="1">
    <citation type="submission" date="2022-10" db="EMBL/GenBank/DDBJ databases">
        <title>Tapping the CABI collections for fungal endophytes: first genome assemblies for Collariella, Neodidymelliopsis, Ascochyta clinopodiicola, Didymella pomorum, Didymosphaeria variabile, Neocosmospora piperis and Neocucurbitaria cava.</title>
        <authorList>
            <person name="Hill R."/>
        </authorList>
    </citation>
    <scope>NUCLEOTIDE SEQUENCE</scope>
    <source>
        <strain evidence="1">IMI 360193</strain>
    </source>
</reference>
<organism evidence="1 2">
    <name type="scientific">Didymella glomerata</name>
    <dbReference type="NCBI Taxonomy" id="749621"/>
    <lineage>
        <taxon>Eukaryota</taxon>
        <taxon>Fungi</taxon>
        <taxon>Dikarya</taxon>
        <taxon>Ascomycota</taxon>
        <taxon>Pezizomycotina</taxon>
        <taxon>Dothideomycetes</taxon>
        <taxon>Pleosporomycetidae</taxon>
        <taxon>Pleosporales</taxon>
        <taxon>Pleosporineae</taxon>
        <taxon>Didymellaceae</taxon>
        <taxon>Didymella</taxon>
    </lineage>
</organism>
<dbReference type="AlphaFoldDB" id="A0A9W8WSH4"/>
<protein>
    <submittedName>
        <fullName evidence="1">Uncharacterized protein</fullName>
    </submittedName>
</protein>
<proteinExistence type="predicted"/>
<gene>
    <name evidence="1" type="ORF">N0V87_008730</name>
</gene>
<sequence>MTPLDVGWRHRTALGQLPPPNAAYQSDGNGGFFANSKWVMAPNPTTRPGGYSDAVNTGFENALDPRYSFDFWNSVVNQPAILKGVMTGQSKQNSFFFNESTAAVQFRAGNVTLGSAASGASLLEGVLQDKYEDVHGFSACAQNVSFIAQK</sequence>